<keyword evidence="7 13" id="KW-0808">Transferase</keyword>
<comment type="catalytic activity">
    <reaction evidence="12 13">
        <text>GMP + ATP = GDP + ADP</text>
        <dbReference type="Rhea" id="RHEA:20780"/>
        <dbReference type="ChEBI" id="CHEBI:30616"/>
        <dbReference type="ChEBI" id="CHEBI:58115"/>
        <dbReference type="ChEBI" id="CHEBI:58189"/>
        <dbReference type="ChEBI" id="CHEBI:456216"/>
        <dbReference type="EC" id="2.7.4.8"/>
    </reaction>
</comment>
<dbReference type="Proteomes" id="UP000005938">
    <property type="component" value="Unassembled WGS sequence"/>
</dbReference>
<dbReference type="GO" id="GO:0005524">
    <property type="term" value="F:ATP binding"/>
    <property type="evidence" value="ECO:0007669"/>
    <property type="project" value="UniProtKB-UniRule"/>
</dbReference>
<dbReference type="SUPFAM" id="SSF52540">
    <property type="entry name" value="P-loop containing nucleoside triphosphate hydrolases"/>
    <property type="match status" value="1"/>
</dbReference>
<gene>
    <name evidence="13 15" type="primary">gmk</name>
    <name evidence="15" type="ORF">W5A_01470</name>
</gene>
<keyword evidence="8 13" id="KW-0547">Nucleotide-binding</keyword>
<dbReference type="PANTHER" id="PTHR23117">
    <property type="entry name" value="GUANYLATE KINASE-RELATED"/>
    <property type="match status" value="1"/>
</dbReference>
<dbReference type="eggNOG" id="COG0194">
    <property type="taxonomic scope" value="Bacteria"/>
</dbReference>
<dbReference type="HAMAP" id="MF_00328">
    <property type="entry name" value="Guanylate_kinase"/>
    <property type="match status" value="1"/>
</dbReference>
<dbReference type="GO" id="GO:0004385">
    <property type="term" value="F:GMP kinase activity"/>
    <property type="evidence" value="ECO:0007669"/>
    <property type="project" value="UniProtKB-UniRule"/>
</dbReference>
<dbReference type="RefSeq" id="WP_008236660.1">
    <property type="nucleotide sequence ID" value="NZ_AJJU01000002.1"/>
</dbReference>
<evidence type="ECO:0000256" key="11">
    <source>
        <dbReference type="ARBA" id="ARBA00030128"/>
    </source>
</evidence>
<protein>
    <recommendedName>
        <fullName evidence="5 13">Guanylate kinase</fullName>
        <ecNumber evidence="4 13">2.7.4.8</ecNumber>
    </recommendedName>
    <alternativeName>
        <fullName evidence="11 13">GMP kinase</fullName>
    </alternativeName>
</protein>
<dbReference type="InterPro" id="IPR008145">
    <property type="entry name" value="GK/Ca_channel_bsu"/>
</dbReference>
<dbReference type="Pfam" id="PF00625">
    <property type="entry name" value="Guanylate_kin"/>
    <property type="match status" value="1"/>
</dbReference>
<keyword evidence="6 13" id="KW-0963">Cytoplasm</keyword>
<comment type="similarity">
    <text evidence="3 13">Belongs to the guanylate kinase family.</text>
</comment>
<dbReference type="InterPro" id="IPR020590">
    <property type="entry name" value="Guanylate_kinase_CS"/>
</dbReference>
<dbReference type="Gene3D" id="3.30.63.10">
    <property type="entry name" value="Guanylate Kinase phosphate binding domain"/>
    <property type="match status" value="1"/>
</dbReference>
<sequence length="200" mass="22699">MNKEKTKGKGGKLIVFSAPSGSGKTTIVKHLLGIEKLNLEFSVSATTREARGEEENGKDYYFLSLEEFKNHIKNEDFLEWEEVYRDNFYGTLKTEVERIWSLGKNVIFDIDVAGGLRIKKKLPEETLAVFVKPPSIDELKIRLKQRKTESEDKINMRIAKASVELATAPQFDRIIKNYDLATALAEAEELVDGFVNPKAE</sequence>
<reference evidence="15 16" key="1">
    <citation type="journal article" date="2012" name="J. Bacteriol.">
        <title>Genome Sequence of the Halotolerant Bacterium Imtechella halotolerans K1T.</title>
        <authorList>
            <person name="Kumar S."/>
            <person name="Vikram S."/>
            <person name="Subramanian S."/>
            <person name="Raghava G.P."/>
            <person name="Pinnaka A.K."/>
        </authorList>
    </citation>
    <scope>NUCLEOTIDE SEQUENCE [LARGE SCALE GENOMIC DNA]</scope>
    <source>
        <strain evidence="15 16">K1</strain>
    </source>
</reference>
<evidence type="ECO:0000256" key="8">
    <source>
        <dbReference type="ARBA" id="ARBA00022741"/>
    </source>
</evidence>
<evidence type="ECO:0000256" key="3">
    <source>
        <dbReference type="ARBA" id="ARBA00005790"/>
    </source>
</evidence>
<dbReference type="EMBL" id="AJJU01000002">
    <property type="protein sequence ID" value="EID76651.1"/>
    <property type="molecule type" value="Genomic_DNA"/>
</dbReference>
<evidence type="ECO:0000256" key="12">
    <source>
        <dbReference type="ARBA" id="ARBA00048594"/>
    </source>
</evidence>
<name>I0WJT5_9FLAO</name>
<evidence type="ECO:0000256" key="7">
    <source>
        <dbReference type="ARBA" id="ARBA00022679"/>
    </source>
</evidence>
<dbReference type="FunFam" id="3.30.63.10:FF:000005">
    <property type="entry name" value="Guanylate kinase"/>
    <property type="match status" value="1"/>
</dbReference>
<proteinExistence type="inferred from homology"/>
<evidence type="ECO:0000256" key="5">
    <source>
        <dbReference type="ARBA" id="ARBA00016296"/>
    </source>
</evidence>
<dbReference type="InterPro" id="IPR027417">
    <property type="entry name" value="P-loop_NTPase"/>
</dbReference>
<dbReference type="NCBIfam" id="TIGR03263">
    <property type="entry name" value="guanyl_kin"/>
    <property type="match status" value="1"/>
</dbReference>
<dbReference type="InterPro" id="IPR008144">
    <property type="entry name" value="Guanylate_kin-like_dom"/>
</dbReference>
<dbReference type="EC" id="2.7.4.8" evidence="4 13"/>
<keyword evidence="9 13" id="KW-0418">Kinase</keyword>
<evidence type="ECO:0000256" key="1">
    <source>
        <dbReference type="ARBA" id="ARBA00003531"/>
    </source>
</evidence>
<dbReference type="PANTHER" id="PTHR23117:SF13">
    <property type="entry name" value="GUANYLATE KINASE"/>
    <property type="match status" value="1"/>
</dbReference>
<keyword evidence="16" id="KW-1185">Reference proteome</keyword>
<comment type="caution">
    <text evidence="15">The sequence shown here is derived from an EMBL/GenBank/DDBJ whole genome shotgun (WGS) entry which is preliminary data.</text>
</comment>
<keyword evidence="10 13" id="KW-0067">ATP-binding</keyword>
<dbReference type="Gene3D" id="3.40.50.300">
    <property type="entry name" value="P-loop containing nucleotide triphosphate hydrolases"/>
    <property type="match status" value="1"/>
</dbReference>
<dbReference type="STRING" id="946077.W5A_01470"/>
<evidence type="ECO:0000256" key="10">
    <source>
        <dbReference type="ARBA" id="ARBA00022840"/>
    </source>
</evidence>
<evidence type="ECO:0000313" key="15">
    <source>
        <dbReference type="EMBL" id="EID76651.1"/>
    </source>
</evidence>
<evidence type="ECO:0000256" key="9">
    <source>
        <dbReference type="ARBA" id="ARBA00022777"/>
    </source>
</evidence>
<evidence type="ECO:0000256" key="13">
    <source>
        <dbReference type="HAMAP-Rule" id="MF_00328"/>
    </source>
</evidence>
<dbReference type="OrthoDB" id="9808150at2"/>
<accession>I0WJT5</accession>
<evidence type="ECO:0000256" key="2">
    <source>
        <dbReference type="ARBA" id="ARBA00004496"/>
    </source>
</evidence>
<comment type="subcellular location">
    <subcellularLocation>
        <location evidence="2 13">Cytoplasm</location>
    </subcellularLocation>
</comment>
<feature type="binding site" evidence="13">
    <location>
        <begin position="18"/>
        <end position="25"/>
    </location>
    <ligand>
        <name>ATP</name>
        <dbReference type="ChEBI" id="CHEBI:30616"/>
    </ligand>
</feature>
<dbReference type="InterPro" id="IPR017665">
    <property type="entry name" value="Guanylate_kinase"/>
</dbReference>
<evidence type="ECO:0000313" key="16">
    <source>
        <dbReference type="Proteomes" id="UP000005938"/>
    </source>
</evidence>
<evidence type="ECO:0000259" key="14">
    <source>
        <dbReference type="PROSITE" id="PS50052"/>
    </source>
</evidence>
<dbReference type="CDD" id="cd00071">
    <property type="entry name" value="GMPK"/>
    <property type="match status" value="1"/>
</dbReference>
<dbReference type="PROSITE" id="PS00856">
    <property type="entry name" value="GUANYLATE_KINASE_1"/>
    <property type="match status" value="1"/>
</dbReference>
<dbReference type="GO" id="GO:0005829">
    <property type="term" value="C:cytosol"/>
    <property type="evidence" value="ECO:0007669"/>
    <property type="project" value="TreeGrafter"/>
</dbReference>
<feature type="domain" description="Guanylate kinase-like" evidence="14">
    <location>
        <begin position="11"/>
        <end position="192"/>
    </location>
</feature>
<comment type="function">
    <text evidence="1 13">Essential for recycling GMP and indirectly, cGMP.</text>
</comment>
<evidence type="ECO:0000256" key="6">
    <source>
        <dbReference type="ARBA" id="ARBA00022490"/>
    </source>
</evidence>
<dbReference type="PROSITE" id="PS50052">
    <property type="entry name" value="GUANYLATE_KINASE_2"/>
    <property type="match status" value="1"/>
</dbReference>
<organism evidence="15 16">
    <name type="scientific">Imtechella halotolerans K1</name>
    <dbReference type="NCBI Taxonomy" id="946077"/>
    <lineage>
        <taxon>Bacteria</taxon>
        <taxon>Pseudomonadati</taxon>
        <taxon>Bacteroidota</taxon>
        <taxon>Flavobacteriia</taxon>
        <taxon>Flavobacteriales</taxon>
        <taxon>Flavobacteriaceae</taxon>
        <taxon>Imtechella</taxon>
    </lineage>
</organism>
<evidence type="ECO:0000256" key="4">
    <source>
        <dbReference type="ARBA" id="ARBA00012961"/>
    </source>
</evidence>
<dbReference type="PATRIC" id="fig|946077.3.peg.301"/>
<dbReference type="SMART" id="SM00072">
    <property type="entry name" value="GuKc"/>
    <property type="match status" value="1"/>
</dbReference>
<dbReference type="AlphaFoldDB" id="I0WJT5"/>